<evidence type="ECO:0000259" key="1">
    <source>
        <dbReference type="PROSITE" id="PS51186"/>
    </source>
</evidence>
<dbReference type="EMBL" id="CP065053">
    <property type="protein sequence ID" value="QPI49623.1"/>
    <property type="molecule type" value="Genomic_DNA"/>
</dbReference>
<name>A0AA49A7P0_9BURK</name>
<evidence type="ECO:0000313" key="2">
    <source>
        <dbReference type="EMBL" id="QPI49623.1"/>
    </source>
</evidence>
<sequence length="157" mass="17492">MMITLQAVTEDNFDTIVELPLLPEQQDYLASNAYSIAQASFYPDSFFTRAIYLDDKPIGFLMYVSLADEGEPGAYAIYRFMVDSGEQGKGYGRRAIGLVLDEIRSRPDARVIQICYWPTNPTAKDFYASLGFVETGLDEEGEMYAEIRLDGAAPAAL</sequence>
<keyword evidence="3" id="KW-1185">Reference proteome</keyword>
<accession>A0AA49A7P0</accession>
<reference evidence="2 3" key="1">
    <citation type="submission" date="2020-11" db="EMBL/GenBank/DDBJ databases">
        <authorList>
            <person name="Sun Q."/>
        </authorList>
    </citation>
    <scope>NUCLEOTIDE SEQUENCE [LARGE SCALE GENOMIC DNA]</scope>
    <source>
        <strain evidence="2 3">P8398</strain>
    </source>
</reference>
<dbReference type="CDD" id="cd04301">
    <property type="entry name" value="NAT_SF"/>
    <property type="match status" value="1"/>
</dbReference>
<gene>
    <name evidence="2" type="ORF">IV454_30070</name>
</gene>
<dbReference type="InterPro" id="IPR016181">
    <property type="entry name" value="Acyl_CoA_acyltransferase"/>
</dbReference>
<organism evidence="2 3">
    <name type="scientific">Massilia antarctica</name>
    <dbReference type="NCBI Taxonomy" id="2765360"/>
    <lineage>
        <taxon>Bacteria</taxon>
        <taxon>Pseudomonadati</taxon>
        <taxon>Pseudomonadota</taxon>
        <taxon>Betaproteobacteria</taxon>
        <taxon>Burkholderiales</taxon>
        <taxon>Oxalobacteraceae</taxon>
        <taxon>Telluria group</taxon>
        <taxon>Massilia</taxon>
    </lineage>
</organism>
<feature type="domain" description="N-acetyltransferase" evidence="1">
    <location>
        <begin position="3"/>
        <end position="150"/>
    </location>
</feature>
<dbReference type="PROSITE" id="PS51186">
    <property type="entry name" value="GNAT"/>
    <property type="match status" value="1"/>
</dbReference>
<proteinExistence type="predicted"/>
<dbReference type="Proteomes" id="UP000662888">
    <property type="component" value="Chromosome"/>
</dbReference>
<evidence type="ECO:0000313" key="3">
    <source>
        <dbReference type="Proteomes" id="UP000662888"/>
    </source>
</evidence>
<dbReference type="Gene3D" id="3.40.630.30">
    <property type="match status" value="1"/>
</dbReference>
<protein>
    <submittedName>
        <fullName evidence="2">GNAT family N-acetyltransferase</fullName>
    </submittedName>
</protein>
<dbReference type="SUPFAM" id="SSF55729">
    <property type="entry name" value="Acyl-CoA N-acyltransferases (Nat)"/>
    <property type="match status" value="1"/>
</dbReference>
<dbReference type="InterPro" id="IPR000182">
    <property type="entry name" value="GNAT_dom"/>
</dbReference>
<dbReference type="RefSeq" id="WP_206089288.1">
    <property type="nucleotide sequence ID" value="NZ_CP065053.1"/>
</dbReference>
<dbReference type="Pfam" id="PF00583">
    <property type="entry name" value="Acetyltransf_1"/>
    <property type="match status" value="1"/>
</dbReference>